<protein>
    <submittedName>
        <fullName evidence="2">Uncharacterized protein</fullName>
    </submittedName>
</protein>
<reference evidence="2 3" key="1">
    <citation type="submission" date="2016-07" db="EMBL/GenBank/DDBJ databases">
        <title>Pervasive Adenine N6-methylation of Active Genes in Fungi.</title>
        <authorList>
            <consortium name="DOE Joint Genome Institute"/>
            <person name="Mondo S.J."/>
            <person name="Dannebaum R.O."/>
            <person name="Kuo R.C."/>
            <person name="Labutti K."/>
            <person name="Haridas S."/>
            <person name="Kuo A."/>
            <person name="Salamov A."/>
            <person name="Ahrendt S.R."/>
            <person name="Lipzen A."/>
            <person name="Sullivan W."/>
            <person name="Andreopoulos W.B."/>
            <person name="Clum A."/>
            <person name="Lindquist E."/>
            <person name="Daum C."/>
            <person name="Ramamoorthy G.K."/>
            <person name="Gryganskyi A."/>
            <person name="Culley D."/>
            <person name="Magnuson J.K."/>
            <person name="James T.Y."/>
            <person name="O'Malley M.A."/>
            <person name="Stajich J.E."/>
            <person name="Spatafora J.W."/>
            <person name="Visel A."/>
            <person name="Grigoriev I.V."/>
        </authorList>
    </citation>
    <scope>NUCLEOTIDE SEQUENCE [LARGE SCALE GENOMIC DNA]</scope>
    <source>
        <strain evidence="2 3">NRRL 1336</strain>
    </source>
</reference>
<sequence>MTHSSSIPEWQNTINTPSPVFFPSSSPTPKLSSTPTKKPPSPVDWHEELVRDESNSAARETARARRNNDLHHHQPSFTFDGDLTRPDLDLLLEKLQQSTLSTDTMTSSFIGDLDDDIPADDLFAVLSLAAATTTNGPAANTALAAATTTDGTTTHFSSDDQHTTNPTPLYINPHLEKQIQHESDSQQLRQWLEQLPDFSSELPSGATAASTPQEMKRASLVNFGKQWVTRMKKAASNGTNNISN</sequence>
<dbReference type="AlphaFoldDB" id="A0A1X2I3E4"/>
<feature type="compositionally biased region" description="Low complexity" evidence="1">
    <location>
        <begin position="16"/>
        <end position="36"/>
    </location>
</feature>
<proteinExistence type="predicted"/>
<feature type="compositionally biased region" description="Basic and acidic residues" evidence="1">
    <location>
        <begin position="44"/>
        <end position="72"/>
    </location>
</feature>
<evidence type="ECO:0000313" key="3">
    <source>
        <dbReference type="Proteomes" id="UP000193560"/>
    </source>
</evidence>
<feature type="region of interest" description="Disordered" evidence="1">
    <location>
        <begin position="1"/>
        <end position="82"/>
    </location>
</feature>
<dbReference type="OrthoDB" id="2290390at2759"/>
<gene>
    <name evidence="2" type="ORF">BCR42DRAFT_424496</name>
</gene>
<comment type="caution">
    <text evidence="2">The sequence shown here is derived from an EMBL/GenBank/DDBJ whole genome shotgun (WGS) entry which is preliminary data.</text>
</comment>
<organism evidence="2 3">
    <name type="scientific">Absidia repens</name>
    <dbReference type="NCBI Taxonomy" id="90262"/>
    <lineage>
        <taxon>Eukaryota</taxon>
        <taxon>Fungi</taxon>
        <taxon>Fungi incertae sedis</taxon>
        <taxon>Mucoromycota</taxon>
        <taxon>Mucoromycotina</taxon>
        <taxon>Mucoromycetes</taxon>
        <taxon>Mucorales</taxon>
        <taxon>Cunninghamellaceae</taxon>
        <taxon>Absidia</taxon>
    </lineage>
</organism>
<evidence type="ECO:0000256" key="1">
    <source>
        <dbReference type="SAM" id="MobiDB-lite"/>
    </source>
</evidence>
<evidence type="ECO:0000313" key="2">
    <source>
        <dbReference type="EMBL" id="ORZ08596.1"/>
    </source>
</evidence>
<dbReference type="EMBL" id="MCGE01000030">
    <property type="protein sequence ID" value="ORZ08596.1"/>
    <property type="molecule type" value="Genomic_DNA"/>
</dbReference>
<keyword evidence="3" id="KW-1185">Reference proteome</keyword>
<feature type="non-terminal residue" evidence="2">
    <location>
        <position position="244"/>
    </location>
</feature>
<name>A0A1X2I3E4_9FUNG</name>
<accession>A0A1X2I3E4</accession>
<dbReference type="Proteomes" id="UP000193560">
    <property type="component" value="Unassembled WGS sequence"/>
</dbReference>
<feature type="compositionally biased region" description="Polar residues" evidence="1">
    <location>
        <begin position="1"/>
        <end position="15"/>
    </location>
</feature>